<feature type="compositionally biased region" description="Polar residues" evidence="1">
    <location>
        <begin position="49"/>
        <end position="73"/>
    </location>
</feature>
<accession>A0A814QU04</accession>
<gene>
    <name evidence="2" type="ORF">JYZ213_LOCUS22653</name>
</gene>
<comment type="caution">
    <text evidence="2">The sequence shown here is derived from an EMBL/GenBank/DDBJ whole genome shotgun (WGS) entry which is preliminary data.</text>
</comment>
<proteinExistence type="predicted"/>
<evidence type="ECO:0000313" key="3">
    <source>
        <dbReference type="Proteomes" id="UP000663845"/>
    </source>
</evidence>
<dbReference type="AlphaFoldDB" id="A0A814QU04"/>
<reference evidence="2" key="1">
    <citation type="submission" date="2021-02" db="EMBL/GenBank/DDBJ databases">
        <authorList>
            <person name="Nowell W R."/>
        </authorList>
    </citation>
    <scope>NUCLEOTIDE SEQUENCE</scope>
</reference>
<protein>
    <submittedName>
        <fullName evidence="2">Uncharacterized protein</fullName>
    </submittedName>
</protein>
<dbReference type="Proteomes" id="UP000663845">
    <property type="component" value="Unassembled WGS sequence"/>
</dbReference>
<name>A0A814QU04_9BILA</name>
<dbReference type="EMBL" id="CAJNOG010000259">
    <property type="protein sequence ID" value="CAF1124247.1"/>
    <property type="molecule type" value="Genomic_DNA"/>
</dbReference>
<feature type="region of interest" description="Disordered" evidence="1">
    <location>
        <begin position="48"/>
        <end position="112"/>
    </location>
</feature>
<organism evidence="2 3">
    <name type="scientific">Adineta steineri</name>
    <dbReference type="NCBI Taxonomy" id="433720"/>
    <lineage>
        <taxon>Eukaryota</taxon>
        <taxon>Metazoa</taxon>
        <taxon>Spiralia</taxon>
        <taxon>Gnathifera</taxon>
        <taxon>Rotifera</taxon>
        <taxon>Eurotatoria</taxon>
        <taxon>Bdelloidea</taxon>
        <taxon>Adinetida</taxon>
        <taxon>Adinetidae</taxon>
        <taxon>Adineta</taxon>
    </lineage>
</organism>
<evidence type="ECO:0000256" key="1">
    <source>
        <dbReference type="SAM" id="MobiDB-lite"/>
    </source>
</evidence>
<evidence type="ECO:0000313" key="2">
    <source>
        <dbReference type="EMBL" id="CAF1124247.1"/>
    </source>
</evidence>
<sequence length="156" mass="17561">MNSSESSSISPDVPSSSFISLSAQLINILMNNRSNVLETYTTDKHITPINPTTPSCHSSSEQLRRSFSAQVSTKPVLKGRHADSSSDEEYEIEKRTTSTSEVDEETSTSDGKDIDYAVLYDDTIEDFSYTSAREQAKKRLLRNQQEIMLQQIKEQE</sequence>